<comment type="caution">
    <text evidence="4">The sequence shown here is derived from an EMBL/GenBank/DDBJ whole genome shotgun (WGS) entry which is preliminary data.</text>
</comment>
<dbReference type="PANTHER" id="PTHR44591">
    <property type="entry name" value="STRESS RESPONSE REGULATOR PROTEIN 1"/>
    <property type="match status" value="1"/>
</dbReference>
<organism evidence="4 5">
    <name type="scientific">Desulfosoma caldarium</name>
    <dbReference type="NCBI Taxonomy" id="610254"/>
    <lineage>
        <taxon>Bacteria</taxon>
        <taxon>Pseudomonadati</taxon>
        <taxon>Thermodesulfobacteriota</taxon>
        <taxon>Syntrophobacteria</taxon>
        <taxon>Syntrophobacterales</taxon>
        <taxon>Syntrophobacteraceae</taxon>
        <taxon>Desulfosoma</taxon>
    </lineage>
</organism>
<dbReference type="Pfam" id="PF00072">
    <property type="entry name" value="Response_reg"/>
    <property type="match status" value="1"/>
</dbReference>
<protein>
    <submittedName>
        <fullName evidence="4">Response regulator receiver domain-containing protein</fullName>
    </submittedName>
</protein>
<dbReference type="GO" id="GO:0000160">
    <property type="term" value="P:phosphorelay signal transduction system"/>
    <property type="evidence" value="ECO:0007669"/>
    <property type="project" value="InterPro"/>
</dbReference>
<dbReference type="SMART" id="SM00448">
    <property type="entry name" value="REC"/>
    <property type="match status" value="1"/>
</dbReference>
<dbReference type="InterPro" id="IPR001789">
    <property type="entry name" value="Sig_transdc_resp-reg_receiver"/>
</dbReference>
<dbReference type="SUPFAM" id="SSF52172">
    <property type="entry name" value="CheY-like"/>
    <property type="match status" value="1"/>
</dbReference>
<feature type="modified residue" description="4-aspartylphosphate" evidence="2">
    <location>
        <position position="52"/>
    </location>
</feature>
<keyword evidence="1 2" id="KW-0597">Phosphoprotein</keyword>
<evidence type="ECO:0000256" key="2">
    <source>
        <dbReference type="PROSITE-ProRule" id="PRU00169"/>
    </source>
</evidence>
<dbReference type="InterPro" id="IPR050595">
    <property type="entry name" value="Bact_response_regulator"/>
</dbReference>
<proteinExistence type="predicted"/>
<dbReference type="Proteomes" id="UP000276223">
    <property type="component" value="Unassembled WGS sequence"/>
</dbReference>
<dbReference type="AlphaFoldDB" id="A0A3N1UPS7"/>
<dbReference type="PANTHER" id="PTHR44591:SF3">
    <property type="entry name" value="RESPONSE REGULATORY DOMAIN-CONTAINING PROTEIN"/>
    <property type="match status" value="1"/>
</dbReference>
<reference evidence="4 5" key="1">
    <citation type="submission" date="2018-11" db="EMBL/GenBank/DDBJ databases">
        <title>Genomic Encyclopedia of Type Strains, Phase IV (KMG-IV): sequencing the most valuable type-strain genomes for metagenomic binning, comparative biology and taxonomic classification.</title>
        <authorList>
            <person name="Goeker M."/>
        </authorList>
    </citation>
    <scope>NUCLEOTIDE SEQUENCE [LARGE SCALE GENOMIC DNA]</scope>
    <source>
        <strain evidence="4 5">DSM 22027</strain>
    </source>
</reference>
<keyword evidence="5" id="KW-1185">Reference proteome</keyword>
<gene>
    <name evidence="4" type="ORF">EDC27_2640</name>
</gene>
<dbReference type="EMBL" id="RJVA01000014">
    <property type="protein sequence ID" value="ROQ90750.1"/>
    <property type="molecule type" value="Genomic_DNA"/>
</dbReference>
<sequence>MALIMVLDDEMDACRLMQRVLARLGHEVEAFSQANSARRWLEDHEPDLVLLDMKLKDDDGLSILRLLRAQRPEVGVIIITGFPSAETAKEASQMGIDDYLVKPVELEELEHRVKMVLEKRMLVA</sequence>
<dbReference type="OrthoDB" id="9808843at2"/>
<dbReference type="InterPro" id="IPR011006">
    <property type="entry name" value="CheY-like_superfamily"/>
</dbReference>
<evidence type="ECO:0000256" key="1">
    <source>
        <dbReference type="ARBA" id="ARBA00022553"/>
    </source>
</evidence>
<name>A0A3N1UPS7_9BACT</name>
<dbReference type="PROSITE" id="PS50110">
    <property type="entry name" value="RESPONSE_REGULATORY"/>
    <property type="match status" value="1"/>
</dbReference>
<dbReference type="RefSeq" id="WP_123291092.1">
    <property type="nucleotide sequence ID" value="NZ_RJVA01000014.1"/>
</dbReference>
<evidence type="ECO:0000259" key="3">
    <source>
        <dbReference type="PROSITE" id="PS50110"/>
    </source>
</evidence>
<feature type="domain" description="Response regulatory" evidence="3">
    <location>
        <begin position="3"/>
        <end position="117"/>
    </location>
</feature>
<dbReference type="CDD" id="cd00156">
    <property type="entry name" value="REC"/>
    <property type="match status" value="1"/>
</dbReference>
<dbReference type="Gene3D" id="3.40.50.2300">
    <property type="match status" value="1"/>
</dbReference>
<accession>A0A3N1UPS7</accession>
<evidence type="ECO:0000313" key="4">
    <source>
        <dbReference type="EMBL" id="ROQ90750.1"/>
    </source>
</evidence>
<evidence type="ECO:0000313" key="5">
    <source>
        <dbReference type="Proteomes" id="UP000276223"/>
    </source>
</evidence>